<evidence type="ECO:0000256" key="6">
    <source>
        <dbReference type="ARBA" id="ARBA00022833"/>
    </source>
</evidence>
<evidence type="ECO:0000256" key="12">
    <source>
        <dbReference type="ARBA" id="ARBA00061423"/>
    </source>
</evidence>
<evidence type="ECO:0000256" key="3">
    <source>
        <dbReference type="ARBA" id="ARBA00022670"/>
    </source>
</evidence>
<keyword evidence="8" id="KW-0170">Cobalt</keyword>
<dbReference type="GO" id="GO:0006508">
    <property type="term" value="P:proteolysis"/>
    <property type="evidence" value="ECO:0007669"/>
    <property type="project" value="UniProtKB-KW"/>
</dbReference>
<dbReference type="PANTHER" id="PTHR43501">
    <property type="entry name" value="CYTOSOL NON-SPECIFIC DIPEPTIDASE"/>
    <property type="match status" value="1"/>
</dbReference>
<dbReference type="EMBL" id="SXDP01000002">
    <property type="protein sequence ID" value="NEZ46574.1"/>
    <property type="molecule type" value="Genomic_DNA"/>
</dbReference>
<sequence length="487" mass="55023">MYNNLEELMNNKIFKYFKEISSIPRGSGNEKGISDYIFNFAKQRNLNVIQDKYLNIIIKKEATKGYESAPTVILQGHMDMVCEKHPYIQHDFEKDPIEFEIKEDMLYAKGTTLGADDGLAIAYVLALLDDDTIEHPSLEVVLTTEEESSMFGALNIDEKLLEGKILINLDSEEEGKLLVGSAGGIDTIQRIPIAWEGSKAELVAFNINVGGLQGGHSGLEIHKRRGNANKILGRILYDLIDDIDYNLCFIEGGKKTSAIPINSKGTILIEKDLEEKLNKKIKLWDSNLKQELDLKEPNVYVELERLNVTLDRAFSKDTTMKVITSLNLTADGIQTTSAHMEGLVESSSNLGIVTTKDYEVVLESGIRSSIDSLKDNMVNNIKCLSRITDSNLDFYSEYPRWNYNKDSKILCLCKNVFEKLYNKTPEITAYHCGLECGVFIEKIPSLDCISIGPDIFRVHTPSEHLSISSTERTWKYFLEILKEIKYL</sequence>
<keyword evidence="6" id="KW-0862">Zinc</keyword>
<dbReference type="SUPFAM" id="SSF53187">
    <property type="entry name" value="Zn-dependent exopeptidases"/>
    <property type="match status" value="1"/>
</dbReference>
<evidence type="ECO:0000256" key="13">
    <source>
        <dbReference type="ARBA" id="ARBA00071271"/>
    </source>
</evidence>
<dbReference type="PANTHER" id="PTHR43501:SF1">
    <property type="entry name" value="CYTOSOL NON-SPECIFIC DIPEPTIDASE"/>
    <property type="match status" value="1"/>
</dbReference>
<dbReference type="FunFam" id="3.40.630.10:FF:000072">
    <property type="entry name" value="Aminoacyl-histidine dipeptidase"/>
    <property type="match status" value="1"/>
</dbReference>
<evidence type="ECO:0000256" key="5">
    <source>
        <dbReference type="ARBA" id="ARBA00022801"/>
    </source>
</evidence>
<evidence type="ECO:0000313" key="20">
    <source>
        <dbReference type="Proteomes" id="UP000473885"/>
    </source>
</evidence>
<dbReference type="Proteomes" id="UP000473885">
    <property type="component" value="Unassembled WGS sequence"/>
</dbReference>
<dbReference type="EC" id="3.4.13.18" evidence="10"/>
<evidence type="ECO:0000256" key="15">
    <source>
        <dbReference type="ARBA" id="ARBA00076004"/>
    </source>
</evidence>
<keyword evidence="4" id="KW-0479">Metal-binding</keyword>
<evidence type="ECO:0000313" key="19">
    <source>
        <dbReference type="EMBL" id="NEZ46574.1"/>
    </source>
</evidence>
<evidence type="ECO:0000256" key="10">
    <source>
        <dbReference type="ARBA" id="ARBA00038976"/>
    </source>
</evidence>
<name>A0A6M0R8K7_9CLOT</name>
<dbReference type="PRINTS" id="PR00934">
    <property type="entry name" value="XHISDIPTASE"/>
</dbReference>
<evidence type="ECO:0000256" key="11">
    <source>
        <dbReference type="ARBA" id="ARBA00044252"/>
    </source>
</evidence>
<evidence type="ECO:0000256" key="9">
    <source>
        <dbReference type="ARBA" id="ARBA00036421"/>
    </source>
</evidence>
<dbReference type="InterPro" id="IPR002933">
    <property type="entry name" value="Peptidase_M20"/>
</dbReference>
<dbReference type="RefSeq" id="WP_163248836.1">
    <property type="nucleotide sequence ID" value="NZ_SXDP01000002.1"/>
</dbReference>
<dbReference type="InterPro" id="IPR011650">
    <property type="entry name" value="Peptidase_M20_dimer"/>
</dbReference>
<accession>A0A6M0R8K7</accession>
<organism evidence="19 20">
    <name type="scientific">Clostridium niameyense</name>
    <dbReference type="NCBI Taxonomy" id="1622073"/>
    <lineage>
        <taxon>Bacteria</taxon>
        <taxon>Bacillati</taxon>
        <taxon>Bacillota</taxon>
        <taxon>Clostridia</taxon>
        <taxon>Eubacteriales</taxon>
        <taxon>Clostridiaceae</taxon>
        <taxon>Clostridium</taxon>
    </lineage>
</organism>
<dbReference type="GO" id="GO:0070573">
    <property type="term" value="F:metallodipeptidase activity"/>
    <property type="evidence" value="ECO:0007669"/>
    <property type="project" value="TreeGrafter"/>
</dbReference>
<dbReference type="Pfam" id="PF01546">
    <property type="entry name" value="Peptidase_M20"/>
    <property type="match status" value="1"/>
</dbReference>
<keyword evidence="5" id="KW-0378">Hydrolase</keyword>
<gene>
    <name evidence="19" type="ORF">FDF74_05005</name>
</gene>
<evidence type="ECO:0000256" key="7">
    <source>
        <dbReference type="ARBA" id="ARBA00023049"/>
    </source>
</evidence>
<reference evidence="19 20" key="1">
    <citation type="submission" date="2019-04" db="EMBL/GenBank/DDBJ databases">
        <title>Genome sequencing of Clostridium botulinum Groups I-IV and Clostridium butyricum.</title>
        <authorList>
            <person name="Brunt J."/>
            <person name="Van Vliet A.H.M."/>
            <person name="Stringer S.C."/>
            <person name="Carter A.T."/>
            <person name="Peck M.W."/>
        </authorList>
    </citation>
    <scope>NUCLEOTIDE SEQUENCE [LARGE SCALE GENOMIC DNA]</scope>
    <source>
        <strain evidence="19 20">IFR 18/094</strain>
    </source>
</reference>
<comment type="catalytic activity">
    <reaction evidence="9">
        <text>Hydrolysis of dipeptides, preferentially hydrophobic dipeptides including prolyl amino acids.</text>
        <dbReference type="EC" id="3.4.13.18"/>
    </reaction>
</comment>
<evidence type="ECO:0000259" key="18">
    <source>
        <dbReference type="Pfam" id="PF07687"/>
    </source>
</evidence>
<dbReference type="GO" id="GO:0005829">
    <property type="term" value="C:cytosol"/>
    <property type="evidence" value="ECO:0007669"/>
    <property type="project" value="TreeGrafter"/>
</dbReference>
<evidence type="ECO:0000256" key="4">
    <source>
        <dbReference type="ARBA" id="ARBA00022723"/>
    </source>
</evidence>
<evidence type="ECO:0000256" key="8">
    <source>
        <dbReference type="ARBA" id="ARBA00023285"/>
    </source>
</evidence>
<dbReference type="AlphaFoldDB" id="A0A6M0R8K7"/>
<comment type="cofactor">
    <cofactor evidence="2">
        <name>Zn(2+)</name>
        <dbReference type="ChEBI" id="CHEBI:29105"/>
    </cofactor>
</comment>
<keyword evidence="3" id="KW-0645">Protease</keyword>
<evidence type="ECO:0000256" key="2">
    <source>
        <dbReference type="ARBA" id="ARBA00001947"/>
    </source>
</evidence>
<dbReference type="InterPro" id="IPR001160">
    <property type="entry name" value="Peptidase_M20C"/>
</dbReference>
<comment type="caution">
    <text evidence="19">The sequence shown here is derived from an EMBL/GenBank/DDBJ whole genome shotgun (WGS) entry which is preliminary data.</text>
</comment>
<comment type="cofactor">
    <cofactor evidence="1">
        <name>Co(2+)</name>
        <dbReference type="ChEBI" id="CHEBI:48828"/>
    </cofactor>
</comment>
<dbReference type="CDD" id="cd03890">
    <property type="entry name" value="M20_pepD"/>
    <property type="match status" value="1"/>
</dbReference>
<evidence type="ECO:0000256" key="16">
    <source>
        <dbReference type="ARBA" id="ARBA00077688"/>
    </source>
</evidence>
<evidence type="ECO:0000256" key="1">
    <source>
        <dbReference type="ARBA" id="ARBA00001941"/>
    </source>
</evidence>
<dbReference type="PIRSF" id="PIRSF016599">
    <property type="entry name" value="Xaa-His_dipept"/>
    <property type="match status" value="1"/>
</dbReference>
<protein>
    <recommendedName>
        <fullName evidence="13">Cytosol non-specific dipeptidase</fullName>
        <ecNumber evidence="10">3.4.13.18</ecNumber>
    </recommendedName>
    <alternativeName>
        <fullName evidence="16">Aminoacyl-histidine dipeptidase</fullName>
    </alternativeName>
    <alternativeName>
        <fullName evidence="15">Beta-alanyl-histidine dipeptidase</fullName>
    </alternativeName>
    <alternativeName>
        <fullName evidence="14">Carnosinase</fullName>
    </alternativeName>
    <alternativeName>
        <fullName evidence="11">Peptidase D</fullName>
    </alternativeName>
    <alternativeName>
        <fullName evidence="17">Xaa-His dipeptidase</fullName>
    </alternativeName>
</protein>
<dbReference type="GO" id="GO:0046872">
    <property type="term" value="F:metal ion binding"/>
    <property type="evidence" value="ECO:0007669"/>
    <property type="project" value="UniProtKB-KW"/>
</dbReference>
<dbReference type="Pfam" id="PF07687">
    <property type="entry name" value="M20_dimer"/>
    <property type="match status" value="1"/>
</dbReference>
<dbReference type="Gene3D" id="3.40.630.10">
    <property type="entry name" value="Zn peptidases"/>
    <property type="match status" value="2"/>
</dbReference>
<evidence type="ECO:0000256" key="17">
    <source>
        <dbReference type="ARBA" id="ARBA00078074"/>
    </source>
</evidence>
<evidence type="ECO:0000256" key="14">
    <source>
        <dbReference type="ARBA" id="ARBA00075285"/>
    </source>
</evidence>
<feature type="domain" description="Peptidase M20 dimerisation" evidence="18">
    <location>
        <begin position="211"/>
        <end position="292"/>
    </location>
</feature>
<keyword evidence="7" id="KW-0482">Metalloprotease</keyword>
<comment type="similarity">
    <text evidence="12">Belongs to the peptidase M20C family.</text>
</comment>
<dbReference type="NCBIfam" id="TIGR01893">
    <property type="entry name" value="aa-his-dipept"/>
    <property type="match status" value="1"/>
</dbReference>
<proteinExistence type="inferred from homology"/>
<dbReference type="FunFam" id="3.40.630.10:FF:000015">
    <property type="entry name" value="Aminoacyl-histidine dipeptidase PepD"/>
    <property type="match status" value="1"/>
</dbReference>
<keyword evidence="20" id="KW-1185">Reference proteome</keyword>